<feature type="compositionally biased region" description="Polar residues" evidence="1">
    <location>
        <begin position="25"/>
        <end position="38"/>
    </location>
</feature>
<feature type="region of interest" description="Disordered" evidence="1">
    <location>
        <begin position="16"/>
        <end position="38"/>
    </location>
</feature>
<organism evidence="2 3">
    <name type="scientific">Trichoderma simmonsii</name>
    <dbReference type="NCBI Taxonomy" id="1491479"/>
    <lineage>
        <taxon>Eukaryota</taxon>
        <taxon>Fungi</taxon>
        <taxon>Dikarya</taxon>
        <taxon>Ascomycota</taxon>
        <taxon>Pezizomycotina</taxon>
        <taxon>Sordariomycetes</taxon>
        <taxon>Hypocreomycetidae</taxon>
        <taxon>Hypocreales</taxon>
        <taxon>Hypocreaceae</taxon>
        <taxon>Trichoderma</taxon>
    </lineage>
</organism>
<reference evidence="2 3" key="1">
    <citation type="journal article" date="2021" name="BMC Genomics">
        <title>Telomere-to-telomere genome assembly of asparaginase-producing Trichoderma simmonsii.</title>
        <authorList>
            <person name="Chung D."/>
            <person name="Kwon Y.M."/>
            <person name="Yang Y."/>
        </authorList>
    </citation>
    <scope>NUCLEOTIDE SEQUENCE [LARGE SCALE GENOMIC DNA]</scope>
    <source>
        <strain evidence="2 3">GH-Sj1</strain>
    </source>
</reference>
<dbReference type="AlphaFoldDB" id="A0A8G0L4W0"/>
<proteinExistence type="predicted"/>
<dbReference type="Proteomes" id="UP000826661">
    <property type="component" value="Chromosome II"/>
</dbReference>
<evidence type="ECO:0000256" key="1">
    <source>
        <dbReference type="SAM" id="MobiDB-lite"/>
    </source>
</evidence>
<protein>
    <submittedName>
        <fullName evidence="2">Uncharacterized protein</fullName>
    </submittedName>
</protein>
<evidence type="ECO:0000313" key="3">
    <source>
        <dbReference type="Proteomes" id="UP000826661"/>
    </source>
</evidence>
<sequence length="175" mass="19505">MFDDVLFNVAGRPSRGFNVPRDAKPNQQPPGMSRFNTGHSFTTVTPGRRATRLLFANSYSIVMRVLSHVISSHRPDAAMYPRRDIEATLNIRNGHRNTGSLAKWLLRYTKHGAGSTIEICMHLFATLAGFQIHAMPESDAFSAGDFVVSRDWLAILLAFAQAKRASCFVQALRLE</sequence>
<gene>
    <name evidence="2" type="ORF">H0G86_003001</name>
</gene>
<name>A0A8G0L4W0_9HYPO</name>
<accession>A0A8G0L4W0</accession>
<dbReference type="EMBL" id="CP075865">
    <property type="protein sequence ID" value="QYS95726.1"/>
    <property type="molecule type" value="Genomic_DNA"/>
</dbReference>
<keyword evidence="3" id="KW-1185">Reference proteome</keyword>
<evidence type="ECO:0000313" key="2">
    <source>
        <dbReference type="EMBL" id="QYS95726.1"/>
    </source>
</evidence>